<evidence type="ECO:0000256" key="1">
    <source>
        <dbReference type="ARBA" id="ARBA00004761"/>
    </source>
</evidence>
<evidence type="ECO:0000313" key="11">
    <source>
        <dbReference type="Proteomes" id="UP000005555"/>
    </source>
</evidence>
<dbReference type="NCBIfam" id="TIGR01313">
    <property type="entry name" value="therm_gnt_kin"/>
    <property type="match status" value="1"/>
</dbReference>
<dbReference type="HOGENOM" id="CLU_1573962_0_0_6"/>
<dbReference type="eggNOG" id="COG3265">
    <property type="taxonomic scope" value="Bacteria"/>
</dbReference>
<proteinExistence type="inferred from homology"/>
<dbReference type="PANTHER" id="PTHR43442:SF3">
    <property type="entry name" value="GLUCONOKINASE-RELATED"/>
    <property type="match status" value="1"/>
</dbReference>
<accession>Q1YP27</accession>
<reference evidence="10 11" key="1">
    <citation type="submission" date="2006-03" db="EMBL/GenBank/DDBJ databases">
        <authorList>
            <person name="Giovannoni S.J."/>
            <person name="Cho J.-C."/>
            <person name="Ferriera S."/>
            <person name="Johnson J."/>
            <person name="Kravitz S."/>
            <person name="Halpern A."/>
            <person name="Remington K."/>
            <person name="Beeson K."/>
            <person name="Tran B."/>
            <person name="Rogers Y.-H."/>
            <person name="Friedman R."/>
            <person name="Venter J.C."/>
        </authorList>
    </citation>
    <scope>NUCLEOTIDE SEQUENCE [LARGE SCALE GENOMIC DNA]</scope>
    <source>
        <strain evidence="10 11">HTCC2207</strain>
    </source>
</reference>
<dbReference type="STRING" id="314287.GB2207_03107"/>
<dbReference type="EMBL" id="AAPI01000013">
    <property type="protein sequence ID" value="EAS45937.1"/>
    <property type="molecule type" value="Genomic_DNA"/>
</dbReference>
<evidence type="ECO:0000313" key="10">
    <source>
        <dbReference type="EMBL" id="EAS45937.1"/>
    </source>
</evidence>
<comment type="caution">
    <text evidence="10">The sequence shown here is derived from an EMBL/GenBank/DDBJ whole genome shotgun (WGS) entry which is preliminary data.</text>
</comment>
<comment type="catalytic activity">
    <reaction evidence="8 9">
        <text>D-gluconate + ATP = 6-phospho-D-gluconate + ADP + H(+)</text>
        <dbReference type="Rhea" id="RHEA:19433"/>
        <dbReference type="ChEBI" id="CHEBI:15378"/>
        <dbReference type="ChEBI" id="CHEBI:18391"/>
        <dbReference type="ChEBI" id="CHEBI:30616"/>
        <dbReference type="ChEBI" id="CHEBI:58759"/>
        <dbReference type="ChEBI" id="CHEBI:456216"/>
        <dbReference type="EC" id="2.7.1.12"/>
    </reaction>
</comment>
<keyword evidence="4 9" id="KW-0808">Transferase</keyword>
<dbReference type="GO" id="GO:0046316">
    <property type="term" value="F:gluconokinase activity"/>
    <property type="evidence" value="ECO:0007669"/>
    <property type="project" value="UniProtKB-EC"/>
</dbReference>
<keyword evidence="11" id="KW-1185">Reference proteome</keyword>
<dbReference type="Gene3D" id="3.40.50.300">
    <property type="entry name" value="P-loop containing nucleotide triphosphate hydrolases"/>
    <property type="match status" value="1"/>
</dbReference>
<feature type="non-terminal residue" evidence="10">
    <location>
        <position position="1"/>
    </location>
</feature>
<dbReference type="AlphaFoldDB" id="Q1YP27"/>
<dbReference type="Pfam" id="PF13671">
    <property type="entry name" value="AAA_33"/>
    <property type="match status" value="1"/>
</dbReference>
<evidence type="ECO:0000256" key="3">
    <source>
        <dbReference type="ARBA" id="ARBA00012054"/>
    </source>
</evidence>
<gene>
    <name evidence="10" type="ORF">GB2207_03107</name>
</gene>
<evidence type="ECO:0000256" key="2">
    <source>
        <dbReference type="ARBA" id="ARBA00008420"/>
    </source>
</evidence>
<evidence type="ECO:0000256" key="7">
    <source>
        <dbReference type="ARBA" id="ARBA00022840"/>
    </source>
</evidence>
<keyword evidence="6 9" id="KW-0418">Kinase</keyword>
<comment type="similarity">
    <text evidence="2 9">Belongs to the gluconokinase GntK/GntV family.</text>
</comment>
<dbReference type="InterPro" id="IPR027417">
    <property type="entry name" value="P-loop_NTPase"/>
</dbReference>
<sequence length="169" mass="18738">LQPLLVVVMGVSGTGKSTLANEIAQRSGLTYVDADSFHSAEAIAQMSQGIPLTDTQRAPWIERIYNHLCEYESASKGCILAYSGLKQQHRNLIFSAYKNSAGVLLQADPDLITERLANRRDHFMPAQLLSSQLAEMEPFDNKTPLLRLNTADSVEQLLVQFSDFVDLLN</sequence>
<evidence type="ECO:0000256" key="6">
    <source>
        <dbReference type="ARBA" id="ARBA00022777"/>
    </source>
</evidence>
<name>Q1YP27_9GAMM</name>
<evidence type="ECO:0000256" key="9">
    <source>
        <dbReference type="RuleBase" id="RU363066"/>
    </source>
</evidence>
<comment type="pathway">
    <text evidence="1">Carbohydrate acid metabolism.</text>
</comment>
<organism evidence="10 11">
    <name type="scientific">gamma proteobacterium HTCC2207</name>
    <dbReference type="NCBI Taxonomy" id="314287"/>
    <lineage>
        <taxon>Bacteria</taxon>
        <taxon>Pseudomonadati</taxon>
        <taxon>Pseudomonadota</taxon>
        <taxon>Gammaproteobacteria</taxon>
        <taxon>Cellvibrionales</taxon>
        <taxon>Porticoccaceae</taxon>
        <taxon>SAR92 clade</taxon>
    </lineage>
</organism>
<dbReference type="Proteomes" id="UP000005555">
    <property type="component" value="Unassembled WGS sequence"/>
</dbReference>
<dbReference type="SUPFAM" id="SSF52540">
    <property type="entry name" value="P-loop containing nucleoside triphosphate hydrolases"/>
    <property type="match status" value="1"/>
</dbReference>
<evidence type="ECO:0000256" key="4">
    <source>
        <dbReference type="ARBA" id="ARBA00022679"/>
    </source>
</evidence>
<dbReference type="GO" id="GO:0005524">
    <property type="term" value="F:ATP binding"/>
    <property type="evidence" value="ECO:0007669"/>
    <property type="project" value="UniProtKB-KW"/>
</dbReference>
<dbReference type="EC" id="2.7.1.12" evidence="3 9"/>
<dbReference type="GO" id="GO:0005975">
    <property type="term" value="P:carbohydrate metabolic process"/>
    <property type="evidence" value="ECO:0007669"/>
    <property type="project" value="InterPro"/>
</dbReference>
<evidence type="ECO:0000256" key="5">
    <source>
        <dbReference type="ARBA" id="ARBA00022741"/>
    </source>
</evidence>
<keyword evidence="5 9" id="KW-0547">Nucleotide-binding</keyword>
<evidence type="ECO:0000256" key="8">
    <source>
        <dbReference type="ARBA" id="ARBA00048090"/>
    </source>
</evidence>
<dbReference type="InterPro" id="IPR006001">
    <property type="entry name" value="Therm_gnt_kin"/>
</dbReference>
<dbReference type="CDD" id="cd02021">
    <property type="entry name" value="GntK"/>
    <property type="match status" value="1"/>
</dbReference>
<keyword evidence="7 9" id="KW-0067">ATP-binding</keyword>
<dbReference type="PANTHER" id="PTHR43442">
    <property type="entry name" value="GLUCONOKINASE-RELATED"/>
    <property type="match status" value="1"/>
</dbReference>
<protein>
    <recommendedName>
        <fullName evidence="3 9">Gluconokinase</fullName>
        <ecNumber evidence="3 9">2.7.1.12</ecNumber>
    </recommendedName>
</protein>
<dbReference type="GO" id="GO:0005737">
    <property type="term" value="C:cytoplasm"/>
    <property type="evidence" value="ECO:0007669"/>
    <property type="project" value="TreeGrafter"/>
</dbReference>